<dbReference type="Gene3D" id="1.10.10.10">
    <property type="entry name" value="Winged helix-like DNA-binding domain superfamily/Winged helix DNA-binding domain"/>
    <property type="match status" value="2"/>
</dbReference>
<evidence type="ECO:0000256" key="1">
    <source>
        <dbReference type="ARBA" id="ARBA00022490"/>
    </source>
</evidence>
<dbReference type="GO" id="GO:0051301">
    <property type="term" value="P:cell division"/>
    <property type="evidence" value="ECO:0007669"/>
    <property type="project" value="UniProtKB-KW"/>
</dbReference>
<evidence type="ECO:0000256" key="2">
    <source>
        <dbReference type="ARBA" id="ARBA00022618"/>
    </source>
</evidence>
<keyword evidence="7" id="KW-1185">Reference proteome</keyword>
<evidence type="ECO:0000256" key="3">
    <source>
        <dbReference type="ARBA" id="ARBA00022829"/>
    </source>
</evidence>
<dbReference type="InterPro" id="IPR036388">
    <property type="entry name" value="WH-like_DNA-bd_sf"/>
</dbReference>
<evidence type="ECO:0000256" key="5">
    <source>
        <dbReference type="SAM" id="MobiDB-lite"/>
    </source>
</evidence>
<comment type="caution">
    <text evidence="6">The sequence shown here is derived from an EMBL/GenBank/DDBJ whole genome shotgun (WGS) entry which is preliminary data.</text>
</comment>
<keyword evidence="3" id="KW-0159">Chromosome partition</keyword>
<keyword evidence="4" id="KW-0131">Cell cycle</keyword>
<gene>
    <name evidence="6" type="primary">scpB</name>
    <name evidence="6" type="ORF">DJ017_15055</name>
</gene>
<dbReference type="InterPro" id="IPR005234">
    <property type="entry name" value="ScpB_csome_segregation"/>
</dbReference>
<dbReference type="PANTHER" id="PTHR34298:SF2">
    <property type="entry name" value="SEGREGATION AND CONDENSATION PROTEIN B"/>
    <property type="match status" value="1"/>
</dbReference>
<name>A0A328AN25_9CAUL</name>
<dbReference type="SUPFAM" id="SSF46785">
    <property type="entry name" value="Winged helix' DNA-binding domain"/>
    <property type="match status" value="2"/>
</dbReference>
<dbReference type="InterPro" id="IPR036390">
    <property type="entry name" value="WH_DNA-bd_sf"/>
</dbReference>
<protein>
    <submittedName>
        <fullName evidence="6">SMC-Scp complex subunit ScpB</fullName>
    </submittedName>
</protein>
<sequence length="216" mass="23297">MVTAETEREVEALLFAAAGALSLDDLARRLPEGADVEAALAALAARYTGRGVELVCVADRWRFQTAADLAWLMTEERDEPRRLSKAAQETLAIIAYHQPVTRAEIEAVRGVAASRGTLDVLLELGLVRMRGRRRTPGRPVTYGTTEAFLEHYGLASLADLPGVAEMKAAGLLSLDLPADFAMPDPAALGPDEDPLEAGEAPEFHTDYLGEAEELEN</sequence>
<dbReference type="GO" id="GO:0051304">
    <property type="term" value="P:chromosome separation"/>
    <property type="evidence" value="ECO:0007669"/>
    <property type="project" value="InterPro"/>
</dbReference>
<dbReference type="PIRSF" id="PIRSF019345">
    <property type="entry name" value="ScpB"/>
    <property type="match status" value="1"/>
</dbReference>
<keyword evidence="1" id="KW-0963">Cytoplasm</keyword>
<dbReference type="OrthoDB" id="9806226at2"/>
<dbReference type="AlphaFoldDB" id="A0A328AN25"/>
<dbReference type="EMBL" id="QFYQ01000001">
    <property type="protein sequence ID" value="RAK55735.1"/>
    <property type="molecule type" value="Genomic_DNA"/>
</dbReference>
<dbReference type="Pfam" id="PF04079">
    <property type="entry name" value="SMC_ScpB"/>
    <property type="match status" value="1"/>
</dbReference>
<reference evidence="7" key="1">
    <citation type="submission" date="2018-05" db="EMBL/GenBank/DDBJ databases">
        <authorList>
            <person name="Li X."/>
        </authorList>
    </citation>
    <scope>NUCLEOTIDE SEQUENCE [LARGE SCALE GENOMIC DNA]</scope>
    <source>
        <strain evidence="7">LX32</strain>
    </source>
</reference>
<proteinExistence type="predicted"/>
<feature type="region of interest" description="Disordered" evidence="5">
    <location>
        <begin position="183"/>
        <end position="216"/>
    </location>
</feature>
<dbReference type="PANTHER" id="PTHR34298">
    <property type="entry name" value="SEGREGATION AND CONDENSATION PROTEIN B"/>
    <property type="match status" value="1"/>
</dbReference>
<organism evidence="6 7">
    <name type="scientific">Phenylobacterium soli</name>
    <dbReference type="NCBI Taxonomy" id="2170551"/>
    <lineage>
        <taxon>Bacteria</taxon>
        <taxon>Pseudomonadati</taxon>
        <taxon>Pseudomonadota</taxon>
        <taxon>Alphaproteobacteria</taxon>
        <taxon>Caulobacterales</taxon>
        <taxon>Caulobacteraceae</taxon>
        <taxon>Phenylobacterium</taxon>
    </lineage>
</organism>
<evidence type="ECO:0000313" key="7">
    <source>
        <dbReference type="Proteomes" id="UP000249254"/>
    </source>
</evidence>
<accession>A0A328AN25</accession>
<evidence type="ECO:0000313" key="6">
    <source>
        <dbReference type="EMBL" id="RAK55735.1"/>
    </source>
</evidence>
<keyword evidence="2" id="KW-0132">Cell division</keyword>
<dbReference type="Proteomes" id="UP000249254">
    <property type="component" value="Unassembled WGS sequence"/>
</dbReference>
<evidence type="ECO:0000256" key="4">
    <source>
        <dbReference type="ARBA" id="ARBA00023306"/>
    </source>
</evidence>
<dbReference type="NCBIfam" id="TIGR00281">
    <property type="entry name" value="SMC-Scp complex subunit ScpB"/>
    <property type="match status" value="1"/>
</dbReference>